<keyword evidence="1" id="KW-0472">Membrane</keyword>
<comment type="caution">
    <text evidence="2">The sequence shown here is derived from an EMBL/GenBank/DDBJ whole genome shotgun (WGS) entry which is preliminary data.</text>
</comment>
<dbReference type="Proteomes" id="UP000324222">
    <property type="component" value="Unassembled WGS sequence"/>
</dbReference>
<keyword evidence="1" id="KW-0812">Transmembrane</keyword>
<sequence length="99" mass="11219">MYRLATATMLSSGLVFPPFFPSGLCRRKDDRQERASSFVCRLAVGLTLTFSARLPTEPSRAEGELCFQYFIQSPSTIVYVCMYVCLLFVSLYDAMTTNY</sequence>
<accession>A0A5B7FCX5</accession>
<organism evidence="2 3">
    <name type="scientific">Portunus trituberculatus</name>
    <name type="common">Swimming crab</name>
    <name type="synonym">Neptunus trituberculatus</name>
    <dbReference type="NCBI Taxonomy" id="210409"/>
    <lineage>
        <taxon>Eukaryota</taxon>
        <taxon>Metazoa</taxon>
        <taxon>Ecdysozoa</taxon>
        <taxon>Arthropoda</taxon>
        <taxon>Crustacea</taxon>
        <taxon>Multicrustacea</taxon>
        <taxon>Malacostraca</taxon>
        <taxon>Eumalacostraca</taxon>
        <taxon>Eucarida</taxon>
        <taxon>Decapoda</taxon>
        <taxon>Pleocyemata</taxon>
        <taxon>Brachyura</taxon>
        <taxon>Eubrachyura</taxon>
        <taxon>Portunoidea</taxon>
        <taxon>Portunidae</taxon>
        <taxon>Portuninae</taxon>
        <taxon>Portunus</taxon>
    </lineage>
</organism>
<dbReference type="AlphaFoldDB" id="A0A5B7FCX5"/>
<evidence type="ECO:0000313" key="3">
    <source>
        <dbReference type="Proteomes" id="UP000324222"/>
    </source>
</evidence>
<keyword evidence="1" id="KW-1133">Transmembrane helix</keyword>
<protein>
    <submittedName>
        <fullName evidence="2">Uncharacterized protein</fullName>
    </submittedName>
</protein>
<reference evidence="2 3" key="1">
    <citation type="submission" date="2019-05" db="EMBL/GenBank/DDBJ databases">
        <title>Another draft genome of Portunus trituberculatus and its Hox gene families provides insights of decapod evolution.</title>
        <authorList>
            <person name="Jeong J.-H."/>
            <person name="Song I."/>
            <person name="Kim S."/>
            <person name="Choi T."/>
            <person name="Kim D."/>
            <person name="Ryu S."/>
            <person name="Kim W."/>
        </authorList>
    </citation>
    <scope>NUCLEOTIDE SEQUENCE [LARGE SCALE GENOMIC DNA]</scope>
    <source>
        <tissue evidence="2">Muscle</tissue>
    </source>
</reference>
<evidence type="ECO:0000313" key="2">
    <source>
        <dbReference type="EMBL" id="MPC42968.1"/>
    </source>
</evidence>
<proteinExistence type="predicted"/>
<gene>
    <name evidence="2" type="ORF">E2C01_036603</name>
</gene>
<feature type="transmembrane region" description="Helical" evidence="1">
    <location>
        <begin position="77"/>
        <end position="95"/>
    </location>
</feature>
<evidence type="ECO:0000256" key="1">
    <source>
        <dbReference type="SAM" id="Phobius"/>
    </source>
</evidence>
<dbReference type="EMBL" id="VSRR010005630">
    <property type="protein sequence ID" value="MPC42968.1"/>
    <property type="molecule type" value="Genomic_DNA"/>
</dbReference>
<keyword evidence="3" id="KW-1185">Reference proteome</keyword>
<name>A0A5B7FCX5_PORTR</name>